<name>A0A1C3US34_9HYPH</name>
<protein>
    <submittedName>
        <fullName evidence="1">Uncharacterized protein</fullName>
    </submittedName>
</protein>
<proteinExistence type="predicted"/>
<dbReference type="EMBL" id="FMAF01000003">
    <property type="protein sequence ID" value="SCB18303.1"/>
    <property type="molecule type" value="Genomic_DNA"/>
</dbReference>
<dbReference type="Proteomes" id="UP000199205">
    <property type="component" value="Unassembled WGS sequence"/>
</dbReference>
<evidence type="ECO:0000313" key="2">
    <source>
        <dbReference type="Proteomes" id="UP000199205"/>
    </source>
</evidence>
<dbReference type="AlphaFoldDB" id="A0A1C3US34"/>
<organism evidence="1 2">
    <name type="scientific">Rhizobium lusitanum</name>
    <dbReference type="NCBI Taxonomy" id="293958"/>
    <lineage>
        <taxon>Bacteria</taxon>
        <taxon>Pseudomonadati</taxon>
        <taxon>Pseudomonadota</taxon>
        <taxon>Alphaproteobacteria</taxon>
        <taxon>Hyphomicrobiales</taxon>
        <taxon>Rhizobiaceae</taxon>
        <taxon>Rhizobium/Agrobacterium group</taxon>
        <taxon>Rhizobium</taxon>
    </lineage>
</organism>
<dbReference type="OrthoDB" id="7916466at2"/>
<reference evidence="1 2" key="1">
    <citation type="submission" date="2016-08" db="EMBL/GenBank/DDBJ databases">
        <authorList>
            <person name="Seilhamer J.J."/>
        </authorList>
    </citation>
    <scope>NUCLEOTIDE SEQUENCE [LARGE SCALE GENOMIC DNA]</scope>
    <source>
        <strain evidence="1 2">P1-7</strain>
    </source>
</reference>
<gene>
    <name evidence="1" type="ORF">GA0061101_103245</name>
</gene>
<dbReference type="RefSeq" id="WP_092573378.1">
    <property type="nucleotide sequence ID" value="NZ_FMAF01000003.1"/>
</dbReference>
<evidence type="ECO:0000313" key="1">
    <source>
        <dbReference type="EMBL" id="SCB18303.1"/>
    </source>
</evidence>
<sequence>MMSLATELFAIADDLRVKSTTGASLDPDQIAELGDFLTALARLAHNQEQELSVFRLTEAGDIGRAVINDLATQALGNLMIEDSKIIRPEFGRKRT</sequence>
<accession>A0A1C3US34</accession>